<organism evidence="3 4">
    <name type="scientific">Denitratisoma oestradiolicum</name>
    <dbReference type="NCBI Taxonomy" id="311182"/>
    <lineage>
        <taxon>Bacteria</taxon>
        <taxon>Pseudomonadati</taxon>
        <taxon>Pseudomonadota</taxon>
        <taxon>Betaproteobacteria</taxon>
        <taxon>Nitrosomonadales</taxon>
        <taxon>Sterolibacteriaceae</taxon>
        <taxon>Denitratisoma</taxon>
    </lineage>
</organism>
<dbReference type="GO" id="GO:0008168">
    <property type="term" value="F:methyltransferase activity"/>
    <property type="evidence" value="ECO:0007669"/>
    <property type="project" value="UniProtKB-KW"/>
</dbReference>
<gene>
    <name evidence="3" type="primary">yhhF</name>
    <name evidence="3" type="ORF">DENOEST_3641</name>
</gene>
<dbReference type="SUPFAM" id="SSF53335">
    <property type="entry name" value="S-adenosyl-L-methionine-dependent methyltransferases"/>
    <property type="match status" value="1"/>
</dbReference>
<dbReference type="InterPro" id="IPR004398">
    <property type="entry name" value="RNA_MeTrfase_RsmD"/>
</dbReference>
<proteinExistence type="predicted"/>
<dbReference type="Pfam" id="PF03602">
    <property type="entry name" value="Cons_hypoth95"/>
    <property type="match status" value="1"/>
</dbReference>
<dbReference type="PANTHER" id="PTHR43542:SF1">
    <property type="entry name" value="METHYLTRANSFERASE"/>
    <property type="match status" value="1"/>
</dbReference>
<dbReference type="GO" id="GO:0031167">
    <property type="term" value="P:rRNA methylation"/>
    <property type="evidence" value="ECO:0007669"/>
    <property type="project" value="InterPro"/>
</dbReference>
<dbReference type="InterPro" id="IPR029063">
    <property type="entry name" value="SAM-dependent_MTases_sf"/>
</dbReference>
<dbReference type="EMBL" id="LR778301">
    <property type="protein sequence ID" value="CAB1370795.1"/>
    <property type="molecule type" value="Genomic_DNA"/>
</dbReference>
<keyword evidence="4" id="KW-1185">Reference proteome</keyword>
<keyword evidence="2 3" id="KW-0808">Transferase</keyword>
<evidence type="ECO:0000313" key="4">
    <source>
        <dbReference type="Proteomes" id="UP000515733"/>
    </source>
</evidence>
<keyword evidence="1 3" id="KW-0489">Methyltransferase</keyword>
<dbReference type="PIRSF" id="PIRSF004553">
    <property type="entry name" value="CHP00095"/>
    <property type="match status" value="1"/>
</dbReference>
<reference evidence="3 4" key="1">
    <citation type="submission" date="2020-03" db="EMBL/GenBank/DDBJ databases">
        <authorList>
            <consortium name="Genoscope - CEA"/>
            <person name="William W."/>
        </authorList>
    </citation>
    <scope>NUCLEOTIDE SEQUENCE [LARGE SCALE GENOMIC DNA]</scope>
    <source>
        <strain evidence="4">DSM 16959</strain>
    </source>
</reference>
<evidence type="ECO:0000256" key="2">
    <source>
        <dbReference type="ARBA" id="ARBA00022679"/>
    </source>
</evidence>
<dbReference type="RefSeq" id="WP_145769519.1">
    <property type="nucleotide sequence ID" value="NZ_LR778301.1"/>
</dbReference>
<dbReference type="CDD" id="cd02440">
    <property type="entry name" value="AdoMet_MTases"/>
    <property type="match status" value="1"/>
</dbReference>
<dbReference type="PANTHER" id="PTHR43542">
    <property type="entry name" value="METHYLTRANSFERASE"/>
    <property type="match status" value="1"/>
</dbReference>
<dbReference type="Gene3D" id="3.40.50.150">
    <property type="entry name" value="Vaccinia Virus protein VP39"/>
    <property type="match status" value="1"/>
</dbReference>
<protein>
    <submittedName>
        <fullName evidence="3">Putative methyltransferase</fullName>
    </submittedName>
</protein>
<accession>A0A6S6Y2N9</accession>
<sequence>MARIRITGGQWRSRLIQVTDAEGLRPTPDRVRETLFNWLGQNLSGLSCLDIFAGSGILGFEAASRGAGPVTLVERSRTVFNQLCRNADVLDAADLRLVCGDALKFVSPVAAGYDLLFLDPPYHQGWLERMEPKLPGLIKPQGRIYAEAEHPLESLGAWRVVKRGQAGQVHFHLLEQP</sequence>
<dbReference type="PROSITE" id="PS00092">
    <property type="entry name" value="N6_MTASE"/>
    <property type="match status" value="1"/>
</dbReference>
<name>A0A6S6Y2N9_9PROT</name>
<dbReference type="InterPro" id="IPR002052">
    <property type="entry name" value="DNA_methylase_N6_adenine_CS"/>
</dbReference>
<dbReference type="OrthoDB" id="9803017at2"/>
<dbReference type="AlphaFoldDB" id="A0A6S6Y2N9"/>
<dbReference type="NCBIfam" id="TIGR00095">
    <property type="entry name" value="16S rRNA (guanine(966)-N(2))-methyltransferase RsmD"/>
    <property type="match status" value="1"/>
</dbReference>
<evidence type="ECO:0000313" key="3">
    <source>
        <dbReference type="EMBL" id="CAB1370795.1"/>
    </source>
</evidence>
<dbReference type="GO" id="GO:0003676">
    <property type="term" value="F:nucleic acid binding"/>
    <property type="evidence" value="ECO:0007669"/>
    <property type="project" value="InterPro"/>
</dbReference>
<evidence type="ECO:0000256" key="1">
    <source>
        <dbReference type="ARBA" id="ARBA00022603"/>
    </source>
</evidence>
<dbReference type="Proteomes" id="UP000515733">
    <property type="component" value="Chromosome"/>
</dbReference>
<dbReference type="KEGG" id="doe:DENOEST_3641"/>